<feature type="domain" description="Glycosyltransferase subfamily 4-like N-terminal" evidence="3">
    <location>
        <begin position="519"/>
        <end position="617"/>
    </location>
</feature>
<dbReference type="AlphaFoldDB" id="A0AAU7CRB0"/>
<feature type="domain" description="Glycosyl transferase family 1" evidence="2">
    <location>
        <begin position="634"/>
        <end position="796"/>
    </location>
</feature>
<dbReference type="Gene3D" id="3.40.50.2000">
    <property type="entry name" value="Glycogen Phosphorylase B"/>
    <property type="match status" value="4"/>
</dbReference>
<dbReference type="Pfam" id="PF00534">
    <property type="entry name" value="Glycos_transf_1"/>
    <property type="match status" value="2"/>
</dbReference>
<dbReference type="PANTHER" id="PTHR45947">
    <property type="entry name" value="SULFOQUINOVOSYL TRANSFERASE SQD2"/>
    <property type="match status" value="1"/>
</dbReference>
<evidence type="ECO:0000256" key="1">
    <source>
        <dbReference type="SAM" id="MobiDB-lite"/>
    </source>
</evidence>
<accession>A0AAU7CRB0</accession>
<dbReference type="GO" id="GO:0016757">
    <property type="term" value="F:glycosyltransferase activity"/>
    <property type="evidence" value="ECO:0007669"/>
    <property type="project" value="InterPro"/>
</dbReference>
<sequence length="836" mass="92595">MSTTLAISFTNFGPYHLARLRALAHALGAGGGRLIAYEIAGTERLYPWVREQGKELFEWVTLFPNRTLETLSRSACSKAMREALQRDRPDVVAAVGYSRPESMAILRWAGRERRPAILMSESQAVDHPRVWWKEAVKRTRVRRFSSALVGGPPHRNYLVDLGMPRERIVMGYNAVDNDRYAQQAERARQSVEGCQGMPRSPYFLAVNRFASEKNLVRLVRAYARYRISVPKEGAWDLVLCGDGPDASEVDEAVASCGFADSIHRPGFLQADELSRWYAFASAFVHPSMMEPWGLVVNEAAACGLPLLISERAGCGETLVPDVPDTTGRRFDPRDVEAMSRCLAWMAALSAAERQAMGRRASEVVAEWGPERFAQGTLEAIELAMQAQNRRRVSSRKLRAVGCYPTETPWSIVTEEVVGDARRSRPESRPKMSHSFSSTLANTPKPGTASSNRKFREGWLHICNGLDPIRDGGMVPSILGMTGALAGIGGPVNIVTPTPSRLGDTIIPPNVRLQGPETELEAVVRTAEVIHMHGLWQAQTRRGARLAWRADVPYLIAAHGMAEPWAMRQKAWKKKIYTALVEGKNLRRAACLHALSRPEIGHLRTLAPRTPICYIPNGVDPAPLENLPDRSSLEAEFPELKDKFVLLFYSRIHVKKGLDLLAQAFARIQREHPQVHLLLAGNDDGALGPFLNRINDDGLTSRVTWVGHVSGERARRVWGAADAFILPSYSEGFSMAILEALVCRLPVLITTACHFSELADFEGGIVVEPVIDEVTRGLRDLLERSPDQRAALGAAGRALVEQKYTWEQQGQRLADVYRWMSGGGNPPEAVLGPDQEP</sequence>
<evidence type="ECO:0000313" key="4">
    <source>
        <dbReference type="EMBL" id="XBH07520.1"/>
    </source>
</evidence>
<feature type="compositionally biased region" description="Basic and acidic residues" evidence="1">
    <location>
        <begin position="420"/>
        <end position="429"/>
    </location>
</feature>
<dbReference type="CDD" id="cd03801">
    <property type="entry name" value="GT4_PimA-like"/>
    <property type="match status" value="1"/>
</dbReference>
<name>A0AAU7CRB0_9BACT</name>
<dbReference type="RefSeq" id="WP_406700357.1">
    <property type="nucleotide sequence ID" value="NZ_CP155447.1"/>
</dbReference>
<evidence type="ECO:0000259" key="3">
    <source>
        <dbReference type="Pfam" id="PF13579"/>
    </source>
</evidence>
<dbReference type="InterPro" id="IPR028098">
    <property type="entry name" value="Glyco_trans_4-like_N"/>
</dbReference>
<proteinExistence type="predicted"/>
<dbReference type="InterPro" id="IPR050194">
    <property type="entry name" value="Glycosyltransferase_grp1"/>
</dbReference>
<dbReference type="PANTHER" id="PTHR45947:SF3">
    <property type="entry name" value="SULFOQUINOVOSYL TRANSFERASE SQD2"/>
    <property type="match status" value="1"/>
</dbReference>
<evidence type="ECO:0000259" key="2">
    <source>
        <dbReference type="Pfam" id="PF00534"/>
    </source>
</evidence>
<feature type="domain" description="Glycosyl transferase family 1" evidence="2">
    <location>
        <begin position="200"/>
        <end position="361"/>
    </location>
</feature>
<dbReference type="SUPFAM" id="SSF53756">
    <property type="entry name" value="UDP-Glycosyltransferase/glycogen phosphorylase"/>
    <property type="match status" value="2"/>
</dbReference>
<reference evidence="4" key="1">
    <citation type="submission" date="2024-05" db="EMBL/GenBank/DDBJ databases">
        <title>Planctomycetes of the genus Singulisphaera possess chitinolytic capabilities.</title>
        <authorList>
            <person name="Ivanova A."/>
        </authorList>
    </citation>
    <scope>NUCLEOTIDE SEQUENCE</scope>
    <source>
        <strain evidence="4">Ch08T</strain>
    </source>
</reference>
<gene>
    <name evidence="4" type="ORF">V5E97_16215</name>
</gene>
<protein>
    <submittedName>
        <fullName evidence="4">Glycosyltransferase</fullName>
    </submittedName>
</protein>
<organism evidence="4">
    <name type="scientific">Singulisphaera sp. Ch08</name>
    <dbReference type="NCBI Taxonomy" id="3120278"/>
    <lineage>
        <taxon>Bacteria</taxon>
        <taxon>Pseudomonadati</taxon>
        <taxon>Planctomycetota</taxon>
        <taxon>Planctomycetia</taxon>
        <taxon>Isosphaerales</taxon>
        <taxon>Isosphaeraceae</taxon>
        <taxon>Singulisphaera</taxon>
    </lineage>
</organism>
<feature type="region of interest" description="Disordered" evidence="1">
    <location>
        <begin position="420"/>
        <end position="451"/>
    </location>
</feature>
<dbReference type="EMBL" id="CP155447">
    <property type="protein sequence ID" value="XBH07520.1"/>
    <property type="molecule type" value="Genomic_DNA"/>
</dbReference>
<dbReference type="InterPro" id="IPR001296">
    <property type="entry name" value="Glyco_trans_1"/>
</dbReference>
<dbReference type="Pfam" id="PF13579">
    <property type="entry name" value="Glyco_trans_4_4"/>
    <property type="match status" value="1"/>
</dbReference>